<organism evidence="1 2">
    <name type="scientific">Rhododendron molle</name>
    <name type="common">Chinese azalea</name>
    <name type="synonym">Azalea mollis</name>
    <dbReference type="NCBI Taxonomy" id="49168"/>
    <lineage>
        <taxon>Eukaryota</taxon>
        <taxon>Viridiplantae</taxon>
        <taxon>Streptophyta</taxon>
        <taxon>Embryophyta</taxon>
        <taxon>Tracheophyta</taxon>
        <taxon>Spermatophyta</taxon>
        <taxon>Magnoliopsida</taxon>
        <taxon>eudicotyledons</taxon>
        <taxon>Gunneridae</taxon>
        <taxon>Pentapetalae</taxon>
        <taxon>asterids</taxon>
        <taxon>Ericales</taxon>
        <taxon>Ericaceae</taxon>
        <taxon>Ericoideae</taxon>
        <taxon>Rhodoreae</taxon>
        <taxon>Rhododendron</taxon>
    </lineage>
</organism>
<protein>
    <submittedName>
        <fullName evidence="1">Uncharacterized protein</fullName>
    </submittedName>
</protein>
<keyword evidence="2" id="KW-1185">Reference proteome</keyword>
<gene>
    <name evidence="1" type="ORF">RHMOL_Rhmol01G0088100</name>
</gene>
<name>A0ACC0Q0Z0_RHOML</name>
<dbReference type="Proteomes" id="UP001062846">
    <property type="component" value="Chromosome 1"/>
</dbReference>
<comment type="caution">
    <text evidence="1">The sequence shown here is derived from an EMBL/GenBank/DDBJ whole genome shotgun (WGS) entry which is preliminary data.</text>
</comment>
<proteinExistence type="predicted"/>
<reference evidence="1" key="1">
    <citation type="submission" date="2022-02" db="EMBL/GenBank/DDBJ databases">
        <title>Plant Genome Project.</title>
        <authorList>
            <person name="Zhang R.-G."/>
        </authorList>
    </citation>
    <scope>NUCLEOTIDE SEQUENCE</scope>
    <source>
        <strain evidence="1">AT1</strain>
    </source>
</reference>
<evidence type="ECO:0000313" key="1">
    <source>
        <dbReference type="EMBL" id="KAI8571064.1"/>
    </source>
</evidence>
<sequence>MDTQKGQNPLKHRLSSMFRSSLGSCKSKTISDAISPPNRHPTHRKHHQLYQLFSPKPTFTSTEKPEKHSEKNNPQAQLFPARPRVSDRNSLLLAPARTRNKNYHCFPSLESPPPPTSPVDTFCDVQKPKKSKKKRHKKRVHGLKRSDFESFDNYYDWFSSDDDDEDNDDRTTLFSSKSLSSDSSESFRRKKAAYRRRRASKRGSEAGSVRSEGKVKDGCFVVEKRSSYPYDDFTTSMVEMIVEKQIFGARDLEDLLEAFLSLNSHHHHRVIVEVFTEICDALFPNWS</sequence>
<accession>A0ACC0Q0Z0</accession>
<evidence type="ECO:0000313" key="2">
    <source>
        <dbReference type="Proteomes" id="UP001062846"/>
    </source>
</evidence>
<dbReference type="EMBL" id="CM046388">
    <property type="protein sequence ID" value="KAI8571064.1"/>
    <property type="molecule type" value="Genomic_DNA"/>
</dbReference>